<dbReference type="EMBL" id="JANPWB010000008">
    <property type="protein sequence ID" value="KAJ1163341.1"/>
    <property type="molecule type" value="Genomic_DNA"/>
</dbReference>
<sequence length="92" mass="10239">METPSELWHYNSPAKGHKLEVVGSPELRYQNSRGTRQQPQGPQTLSGDPTQVAEPQRVPEALKLPGSSLPLLLHNRPYLTMSTANSSRSDKY</sequence>
<gene>
    <name evidence="2" type="ORF">NDU88_003800</name>
</gene>
<evidence type="ECO:0000313" key="2">
    <source>
        <dbReference type="EMBL" id="KAJ1163341.1"/>
    </source>
</evidence>
<feature type="region of interest" description="Disordered" evidence="1">
    <location>
        <begin position="1"/>
        <end position="70"/>
    </location>
</feature>
<accession>A0AAV7SGZ4</accession>
<organism evidence="2 3">
    <name type="scientific">Pleurodeles waltl</name>
    <name type="common">Iberian ribbed newt</name>
    <dbReference type="NCBI Taxonomy" id="8319"/>
    <lineage>
        <taxon>Eukaryota</taxon>
        <taxon>Metazoa</taxon>
        <taxon>Chordata</taxon>
        <taxon>Craniata</taxon>
        <taxon>Vertebrata</taxon>
        <taxon>Euteleostomi</taxon>
        <taxon>Amphibia</taxon>
        <taxon>Batrachia</taxon>
        <taxon>Caudata</taxon>
        <taxon>Salamandroidea</taxon>
        <taxon>Salamandridae</taxon>
        <taxon>Pleurodelinae</taxon>
        <taxon>Pleurodeles</taxon>
    </lineage>
</organism>
<comment type="caution">
    <text evidence="2">The sequence shown here is derived from an EMBL/GenBank/DDBJ whole genome shotgun (WGS) entry which is preliminary data.</text>
</comment>
<keyword evidence="3" id="KW-1185">Reference proteome</keyword>
<protein>
    <submittedName>
        <fullName evidence="2">Uncharacterized protein</fullName>
    </submittedName>
</protein>
<evidence type="ECO:0000256" key="1">
    <source>
        <dbReference type="SAM" id="MobiDB-lite"/>
    </source>
</evidence>
<dbReference type="AlphaFoldDB" id="A0AAV7SGZ4"/>
<name>A0AAV7SGZ4_PLEWA</name>
<dbReference type="Proteomes" id="UP001066276">
    <property type="component" value="Chromosome 4_2"/>
</dbReference>
<feature type="compositionally biased region" description="Polar residues" evidence="1">
    <location>
        <begin position="29"/>
        <end position="49"/>
    </location>
</feature>
<proteinExistence type="predicted"/>
<evidence type="ECO:0000313" key="3">
    <source>
        <dbReference type="Proteomes" id="UP001066276"/>
    </source>
</evidence>
<reference evidence="2" key="1">
    <citation type="journal article" date="2022" name="bioRxiv">
        <title>Sequencing and chromosome-scale assembly of the giantPleurodeles waltlgenome.</title>
        <authorList>
            <person name="Brown T."/>
            <person name="Elewa A."/>
            <person name="Iarovenko S."/>
            <person name="Subramanian E."/>
            <person name="Araus A.J."/>
            <person name="Petzold A."/>
            <person name="Susuki M."/>
            <person name="Suzuki K.-i.T."/>
            <person name="Hayashi T."/>
            <person name="Toyoda A."/>
            <person name="Oliveira C."/>
            <person name="Osipova E."/>
            <person name="Leigh N.D."/>
            <person name="Simon A."/>
            <person name="Yun M.H."/>
        </authorList>
    </citation>
    <scope>NUCLEOTIDE SEQUENCE</scope>
    <source>
        <strain evidence="2">20211129_DDA</strain>
        <tissue evidence="2">Liver</tissue>
    </source>
</reference>